<keyword evidence="2" id="KW-1185">Reference proteome</keyword>
<dbReference type="Proteomes" id="UP001642260">
    <property type="component" value="Unassembled WGS sequence"/>
</dbReference>
<dbReference type="EMBL" id="CAKOAT010356265">
    <property type="protein sequence ID" value="CAH8363261.1"/>
    <property type="molecule type" value="Genomic_DNA"/>
</dbReference>
<evidence type="ECO:0000313" key="1">
    <source>
        <dbReference type="EMBL" id="CAH8363261.1"/>
    </source>
</evidence>
<name>A0ABC8KVJ6_ERUVS</name>
<sequence>MLLVSLGVNLVKPLFLPTAGCRFQIYNFVCGKLCFFSPFLCIIWKGMTSVTCLNDSKWDGRYLRFGFLVLSLRIHLRQLPQYEDLMLLVSHCLTQYEAVRHLFYLTLPYLSMRFTYLSMRLLFQISICAHYIIFVCW</sequence>
<comment type="caution">
    <text evidence="1">The sequence shown here is derived from an EMBL/GenBank/DDBJ whole genome shotgun (WGS) entry which is preliminary data.</text>
</comment>
<dbReference type="AlphaFoldDB" id="A0ABC8KVJ6"/>
<organism evidence="1 2">
    <name type="scientific">Eruca vesicaria subsp. sativa</name>
    <name type="common">Garden rocket</name>
    <name type="synonym">Eruca sativa</name>
    <dbReference type="NCBI Taxonomy" id="29727"/>
    <lineage>
        <taxon>Eukaryota</taxon>
        <taxon>Viridiplantae</taxon>
        <taxon>Streptophyta</taxon>
        <taxon>Embryophyta</taxon>
        <taxon>Tracheophyta</taxon>
        <taxon>Spermatophyta</taxon>
        <taxon>Magnoliopsida</taxon>
        <taxon>eudicotyledons</taxon>
        <taxon>Gunneridae</taxon>
        <taxon>Pentapetalae</taxon>
        <taxon>rosids</taxon>
        <taxon>malvids</taxon>
        <taxon>Brassicales</taxon>
        <taxon>Brassicaceae</taxon>
        <taxon>Brassiceae</taxon>
        <taxon>Eruca</taxon>
    </lineage>
</organism>
<reference evidence="1 2" key="1">
    <citation type="submission" date="2022-03" db="EMBL/GenBank/DDBJ databases">
        <authorList>
            <person name="Macdonald S."/>
            <person name="Ahmed S."/>
            <person name="Newling K."/>
        </authorList>
    </citation>
    <scope>NUCLEOTIDE SEQUENCE [LARGE SCALE GENOMIC DNA]</scope>
</reference>
<evidence type="ECO:0000313" key="2">
    <source>
        <dbReference type="Proteomes" id="UP001642260"/>
    </source>
</evidence>
<accession>A0ABC8KVJ6</accession>
<protein>
    <submittedName>
        <fullName evidence="1">Uncharacterized protein</fullName>
    </submittedName>
</protein>
<gene>
    <name evidence="1" type="ORF">ERUC_LOCUS29017</name>
</gene>
<proteinExistence type="predicted"/>